<accession>A0ABS0AZT3</accession>
<dbReference type="PROSITE" id="PS51194">
    <property type="entry name" value="HELICASE_CTER"/>
    <property type="match status" value="1"/>
</dbReference>
<dbReference type="SMART" id="SM00487">
    <property type="entry name" value="DEXDc"/>
    <property type="match status" value="1"/>
</dbReference>
<keyword evidence="2" id="KW-0479">Metal-binding</keyword>
<dbReference type="SMART" id="SM00490">
    <property type="entry name" value="HELICc"/>
    <property type="match status" value="1"/>
</dbReference>
<dbReference type="InterPro" id="IPR049730">
    <property type="entry name" value="SNF2/RAD54-like_C"/>
</dbReference>
<keyword evidence="2" id="KW-0863">Zinc-finger</keyword>
<feature type="domain" description="SWIM-type" evidence="3">
    <location>
        <begin position="57"/>
        <end position="96"/>
    </location>
</feature>
<dbReference type="InterPro" id="IPR007527">
    <property type="entry name" value="Znf_SWIM"/>
</dbReference>
<dbReference type="Proteomes" id="UP001194714">
    <property type="component" value="Unassembled WGS sequence"/>
</dbReference>
<evidence type="ECO:0000259" key="5">
    <source>
        <dbReference type="PROSITE" id="PS51194"/>
    </source>
</evidence>
<dbReference type="RefSeq" id="WP_194847924.1">
    <property type="nucleotide sequence ID" value="NZ_JAAEJV010000031.1"/>
</dbReference>
<feature type="domain" description="Helicase ATP-binding" evidence="4">
    <location>
        <begin position="643"/>
        <end position="803"/>
    </location>
</feature>
<evidence type="ECO:0000313" key="7">
    <source>
        <dbReference type="Proteomes" id="UP001194714"/>
    </source>
</evidence>
<keyword evidence="1" id="KW-0378">Hydrolase</keyword>
<feature type="domain" description="Helicase C-terminal" evidence="5">
    <location>
        <begin position="931"/>
        <end position="1088"/>
    </location>
</feature>
<comment type="caution">
    <text evidence="6">The sequence shown here is derived from an EMBL/GenBank/DDBJ whole genome shotgun (WGS) entry which is preliminary data.</text>
</comment>
<dbReference type="InterPro" id="IPR014001">
    <property type="entry name" value="Helicase_ATP-bd"/>
</dbReference>
<dbReference type="SUPFAM" id="SSF52540">
    <property type="entry name" value="P-loop containing nucleoside triphosphate hydrolases"/>
    <property type="match status" value="2"/>
</dbReference>
<reference evidence="6 7" key="1">
    <citation type="submission" date="2020-01" db="EMBL/GenBank/DDBJ databases">
        <title>Draft genome sequence of Cand. Neptunochlamydia vexilliferae K9.</title>
        <authorList>
            <person name="Schulz F."/>
            <person name="Koestlbacher S."/>
            <person name="Wascher F."/>
            <person name="Pizzetti I."/>
            <person name="Horn M."/>
        </authorList>
    </citation>
    <scope>NUCLEOTIDE SEQUENCE [LARGE SCALE GENOMIC DNA]</scope>
    <source>
        <strain evidence="6 7">K9</strain>
    </source>
</reference>
<dbReference type="InterPro" id="IPR001650">
    <property type="entry name" value="Helicase_C-like"/>
</dbReference>
<dbReference type="PROSITE" id="PS50966">
    <property type="entry name" value="ZF_SWIM"/>
    <property type="match status" value="1"/>
</dbReference>
<dbReference type="PANTHER" id="PTHR10799">
    <property type="entry name" value="SNF2/RAD54 HELICASE FAMILY"/>
    <property type="match status" value="1"/>
</dbReference>
<dbReference type="Gene3D" id="3.40.50.300">
    <property type="entry name" value="P-loop containing nucleotide triphosphate hydrolases"/>
    <property type="match status" value="1"/>
</dbReference>
<organism evidence="6 7">
    <name type="scientific">Candidatus Neptunichlamydia vexilliferae</name>
    <dbReference type="NCBI Taxonomy" id="1651774"/>
    <lineage>
        <taxon>Bacteria</taxon>
        <taxon>Pseudomonadati</taxon>
        <taxon>Chlamydiota</taxon>
        <taxon>Chlamydiia</taxon>
        <taxon>Parachlamydiales</taxon>
        <taxon>Simkaniaceae</taxon>
        <taxon>Candidatus Neptunichlamydia</taxon>
    </lineage>
</organism>
<evidence type="ECO:0000259" key="3">
    <source>
        <dbReference type="PROSITE" id="PS50966"/>
    </source>
</evidence>
<protein>
    <recommendedName>
        <fullName evidence="8">Helicase</fullName>
    </recommendedName>
</protein>
<evidence type="ECO:0000256" key="1">
    <source>
        <dbReference type="ARBA" id="ARBA00022801"/>
    </source>
</evidence>
<dbReference type="Pfam" id="PF04434">
    <property type="entry name" value="SWIM"/>
    <property type="match status" value="1"/>
</dbReference>
<evidence type="ECO:0008006" key="8">
    <source>
        <dbReference type="Google" id="ProtNLM"/>
    </source>
</evidence>
<dbReference type="CDD" id="cd18793">
    <property type="entry name" value="SF2_C_SNF"/>
    <property type="match status" value="1"/>
</dbReference>
<dbReference type="Pfam" id="PF00271">
    <property type="entry name" value="Helicase_C"/>
    <property type="match status" value="1"/>
</dbReference>
<dbReference type="InterPro" id="IPR000330">
    <property type="entry name" value="SNF2_N"/>
</dbReference>
<evidence type="ECO:0000256" key="2">
    <source>
        <dbReference type="PROSITE-ProRule" id="PRU00325"/>
    </source>
</evidence>
<gene>
    <name evidence="6" type="ORF">NEPTK9_001138</name>
</gene>
<dbReference type="Gene3D" id="3.40.50.10810">
    <property type="entry name" value="Tandem AAA-ATPase domain"/>
    <property type="match status" value="1"/>
</dbReference>
<proteinExistence type="predicted"/>
<dbReference type="EMBL" id="JAAEJV010000031">
    <property type="protein sequence ID" value="MBF5059622.1"/>
    <property type="molecule type" value="Genomic_DNA"/>
</dbReference>
<keyword evidence="2" id="KW-0862">Zinc</keyword>
<evidence type="ECO:0000313" key="6">
    <source>
        <dbReference type="EMBL" id="MBF5059622.1"/>
    </source>
</evidence>
<evidence type="ECO:0000259" key="4">
    <source>
        <dbReference type="PROSITE" id="PS51192"/>
    </source>
</evidence>
<name>A0ABS0AZT3_9BACT</name>
<dbReference type="InterPro" id="IPR027417">
    <property type="entry name" value="P-loop_NTPase"/>
</dbReference>
<sequence length="1095" mass="123838">MTLKSRIDFSNYFSKGSIDRGERYYAMGAVQGCAIEKLDDGTFEITSLVLGSRNAPYEVCISADIEGGEIFEIDGECSCPVGFQCKHVVATLLKAASILEDRVQTTPTTQPKSGNWEEWFSGFKVAAEEAAKPKERIVYVIEETNYGPKKTLVIRIEKSGILKDGGFGKFQSTNPDSVSWTRNAAPIDAELLLKMKKANLNSYGSFYLKQSNSGYILRRLLETDRAFFGEFKESPLKIAEPRYLKLSWQLLNDGRQYLKSEIEGGGQILPVSPPWYFDAHQNECGPLISNLELDSLSPLLQAPPIAPTEVREFKEALKKNNLSLPAPKTYTIIAKKINPKLHLDLFGARDVNPYEWGEPKMHPLITPSFLYEDTKVSTSQEDPVLYESAGEDLVEIPRCFAAEKKLLETFKKENVINPLEQGYPYRYIEEKYRGDFTIGYGDWKEEYKASAFMNALPIWKKNGWSITIDDSFPYQCIEEESEWYFDIDEGSQMQWFDLELGIEVDGEKINLLPFIVSLIKKSPEILSPEFIEEVGEDFQVAAQLSDGRYLQLPLKKIKGILSTLCELSDPDSLEGGKLTLPRLRAGDLLKTTQALDIDWEGGGNLKHFAEKLQNFKGISPVTPPTEFKAQLRPYQQEGLNWLQFLSEHELGGILADDMGLGKTVQTLAHICAEKKKLKAKIPSLVVAPTSLMTNWMQESKKFAPNLKTLTLYGPDRKSHFKSIPEFDVVFTTYPLLSRDHEHLCEHDYHTLILDEAQAIKNPRSKSAKICHAIKANHRICLTGTPMENHLEELWSLFNFANPGLLGNSKQFKRIFRTPIEKHGSTSMQKKLADRVAPFMVRRTKEKVAKELPQKTEIIQTVEIEGDQRNLYEAIRLAMQKKVSQALKSKGFASSQIIILDALLKLRQVCCDPRLIKLNSAKDVKLSAKLTFLKGMLSDLLEEGRKILLFSSFTSMLALIEEHLKETGVSYSKLTGQTKDRETAIRSFQEGDNPIFLISLKAGGTGLNLTAADTVIHYDPWWNPAAENQATDRAHRIGQTKPIFVYKLITKDTVEEKILKMQEKKQALMDGLFDQKQKKHSSLTPEDLEYLLEPLS</sequence>
<dbReference type="PROSITE" id="PS51192">
    <property type="entry name" value="HELICASE_ATP_BIND_1"/>
    <property type="match status" value="1"/>
</dbReference>
<dbReference type="Pfam" id="PF00176">
    <property type="entry name" value="SNF2-rel_dom"/>
    <property type="match status" value="1"/>
</dbReference>
<keyword evidence="7" id="KW-1185">Reference proteome</keyword>
<dbReference type="InterPro" id="IPR038718">
    <property type="entry name" value="SNF2-like_sf"/>
</dbReference>
<dbReference type="CDD" id="cd18012">
    <property type="entry name" value="DEXQc_arch_SWI2_SNF2"/>
    <property type="match status" value="1"/>
</dbReference>